<protein>
    <recommendedName>
        <fullName evidence="4">VOC family protein</fullName>
    </recommendedName>
</protein>
<evidence type="ECO:0000313" key="3">
    <source>
        <dbReference type="Proteomes" id="UP000093366"/>
    </source>
</evidence>
<dbReference type="SUPFAM" id="SSF54593">
    <property type="entry name" value="Glyoxalase/Bleomycin resistance protein/Dihydroxybiphenyl dioxygenase"/>
    <property type="match status" value="1"/>
</dbReference>
<gene>
    <name evidence="2" type="ORF">A7985_06310</name>
</gene>
<dbReference type="GO" id="GO:0046677">
    <property type="term" value="P:response to antibiotic"/>
    <property type="evidence" value="ECO:0007669"/>
    <property type="project" value="UniProtKB-KW"/>
</dbReference>
<dbReference type="InterPro" id="IPR029068">
    <property type="entry name" value="Glyas_Bleomycin-R_OHBP_Dase"/>
</dbReference>
<dbReference type="Pfam" id="PF19581">
    <property type="entry name" value="Glyoxalase_7"/>
    <property type="match status" value="1"/>
</dbReference>
<accession>A0A1C0TW65</accession>
<name>A0A1C0TW65_9GAMM</name>
<dbReference type="OrthoDB" id="9803104at2"/>
<dbReference type="AlphaFoldDB" id="A0A1C0TW65"/>
<evidence type="ECO:0000256" key="1">
    <source>
        <dbReference type="ARBA" id="ARBA00023251"/>
    </source>
</evidence>
<dbReference type="Proteomes" id="UP000093366">
    <property type="component" value="Unassembled WGS sequence"/>
</dbReference>
<dbReference type="RefSeq" id="WP_065789568.1">
    <property type="nucleotide sequence ID" value="NZ_JAGJED010000001.1"/>
</dbReference>
<sequence>MHLQSPVPILRSFDERQAKLFYIDFLEFQLDWAHKHESGLPLYMQISQGKCVLHLSEHYGDATPGATLRIAVVDLVQYQQLLESKQFKYARPNVNTQPWGLEMPITDPFGNKLIFTQLA</sequence>
<evidence type="ECO:0000313" key="2">
    <source>
        <dbReference type="EMBL" id="OCQ23551.1"/>
    </source>
</evidence>
<reference evidence="3" key="1">
    <citation type="submission" date="2016-07" db="EMBL/GenBank/DDBJ databases">
        <authorList>
            <person name="Florea S."/>
            <person name="Webb J.S."/>
            <person name="Jaromczyk J."/>
            <person name="Schardl C.L."/>
        </authorList>
    </citation>
    <scope>NUCLEOTIDE SEQUENCE [LARGE SCALE GENOMIC DNA]</scope>
    <source>
        <strain evidence="3">IPB1</strain>
    </source>
</reference>
<organism evidence="2 3">
    <name type="scientific">Pseudoalteromonas luteoviolacea</name>
    <dbReference type="NCBI Taxonomy" id="43657"/>
    <lineage>
        <taxon>Bacteria</taxon>
        <taxon>Pseudomonadati</taxon>
        <taxon>Pseudomonadota</taxon>
        <taxon>Gammaproteobacteria</taxon>
        <taxon>Alteromonadales</taxon>
        <taxon>Pseudoalteromonadaceae</taxon>
        <taxon>Pseudoalteromonas</taxon>
    </lineage>
</organism>
<evidence type="ECO:0008006" key="4">
    <source>
        <dbReference type="Google" id="ProtNLM"/>
    </source>
</evidence>
<dbReference type="Gene3D" id="3.10.180.10">
    <property type="entry name" value="2,3-Dihydroxybiphenyl 1,2-Dioxygenase, domain 1"/>
    <property type="match status" value="1"/>
</dbReference>
<dbReference type="InterPro" id="IPR000335">
    <property type="entry name" value="Bleomycin-R"/>
</dbReference>
<keyword evidence="1" id="KW-0046">Antibiotic resistance</keyword>
<comment type="caution">
    <text evidence="2">The sequence shown here is derived from an EMBL/GenBank/DDBJ whole genome shotgun (WGS) entry which is preliminary data.</text>
</comment>
<proteinExistence type="predicted"/>
<dbReference type="EMBL" id="MAUJ01000001">
    <property type="protein sequence ID" value="OCQ23551.1"/>
    <property type="molecule type" value="Genomic_DNA"/>
</dbReference>